<dbReference type="GO" id="GO:0006886">
    <property type="term" value="P:intracellular protein transport"/>
    <property type="evidence" value="ECO:0007669"/>
    <property type="project" value="InterPro"/>
</dbReference>
<reference evidence="2" key="1">
    <citation type="submission" date="2025-08" db="UniProtKB">
        <authorList>
            <consortium name="Ensembl"/>
        </authorList>
    </citation>
    <scope>IDENTIFICATION</scope>
</reference>
<evidence type="ECO:0000313" key="3">
    <source>
        <dbReference type="Proteomes" id="UP000694422"/>
    </source>
</evidence>
<dbReference type="PANTHER" id="PTHR45905">
    <property type="entry name" value="GOLGI-LOCALIZED, GAMMA-ADAPTIN EAR CONTAINING, ARF BINDING PROTEIN"/>
    <property type="match status" value="1"/>
</dbReference>
<protein>
    <recommendedName>
        <fullName evidence="1">VHS domain-containing protein</fullName>
    </recommendedName>
</protein>
<evidence type="ECO:0000313" key="2">
    <source>
        <dbReference type="Ensembl" id="ENSSDAP00000003728.1"/>
    </source>
</evidence>
<dbReference type="GO" id="GO:0035091">
    <property type="term" value="F:phosphatidylinositol binding"/>
    <property type="evidence" value="ECO:0007669"/>
    <property type="project" value="InterPro"/>
</dbReference>
<dbReference type="InterPro" id="IPR002014">
    <property type="entry name" value="VHS_dom"/>
</dbReference>
<feature type="domain" description="VHS" evidence="1">
    <location>
        <begin position="71"/>
        <end position="129"/>
    </location>
</feature>
<dbReference type="PROSITE" id="PS50179">
    <property type="entry name" value="VHS"/>
    <property type="match status" value="1"/>
</dbReference>
<dbReference type="InterPro" id="IPR008942">
    <property type="entry name" value="ENTH_VHS"/>
</dbReference>
<dbReference type="InterPro" id="IPR027422">
    <property type="entry name" value="GGA1-3"/>
</dbReference>
<name>A0A8C9P6Z9_SPEDA</name>
<dbReference type="Proteomes" id="UP000694422">
    <property type="component" value="Unplaced"/>
</dbReference>
<dbReference type="Ensembl" id="ENSSDAT00000004295.1">
    <property type="protein sequence ID" value="ENSSDAP00000003728.1"/>
    <property type="gene ID" value="ENSSDAG00000003539.1"/>
</dbReference>
<dbReference type="GO" id="GO:0005802">
    <property type="term" value="C:trans-Golgi network"/>
    <property type="evidence" value="ECO:0007669"/>
    <property type="project" value="InterPro"/>
</dbReference>
<evidence type="ECO:0000259" key="1">
    <source>
        <dbReference type="PROSITE" id="PS50179"/>
    </source>
</evidence>
<reference evidence="2" key="2">
    <citation type="submission" date="2025-09" db="UniProtKB">
        <authorList>
            <consortium name="Ensembl"/>
        </authorList>
    </citation>
    <scope>IDENTIFICATION</scope>
</reference>
<dbReference type="Gene3D" id="1.25.40.90">
    <property type="match status" value="1"/>
</dbReference>
<proteinExistence type="predicted"/>
<dbReference type="SUPFAM" id="SSF48464">
    <property type="entry name" value="ENTH/VHS domain"/>
    <property type="match status" value="1"/>
</dbReference>
<accession>A0A8C9P6Z9</accession>
<dbReference type="AlphaFoldDB" id="A0A8C9P6Z9"/>
<dbReference type="GO" id="GO:0043130">
    <property type="term" value="F:ubiquitin binding"/>
    <property type="evidence" value="ECO:0007669"/>
    <property type="project" value="InterPro"/>
</dbReference>
<sequence length="143" mass="15647">MWPGQRSSSSSAAGAARVGGGGCPGLGASHIPPLLSVTSFWKTGDFIKHTQRDQLVFSSPPTVGICLFSFSPTHAPWLLAHKIQSPQEKEALYALTVLETCMNHCGEKFHNEVAKFRFLNELIKVLSPKVSNWAWSCPLHPTF</sequence>
<dbReference type="GO" id="GO:0034394">
    <property type="term" value="P:protein localization to cell surface"/>
    <property type="evidence" value="ECO:0007669"/>
    <property type="project" value="TreeGrafter"/>
</dbReference>
<dbReference type="Pfam" id="PF00790">
    <property type="entry name" value="VHS"/>
    <property type="match status" value="1"/>
</dbReference>
<dbReference type="SMART" id="SM00288">
    <property type="entry name" value="VHS"/>
    <property type="match status" value="1"/>
</dbReference>
<dbReference type="GO" id="GO:0006893">
    <property type="term" value="P:Golgi to plasma membrane transport"/>
    <property type="evidence" value="ECO:0007669"/>
    <property type="project" value="TreeGrafter"/>
</dbReference>
<keyword evidence="3" id="KW-1185">Reference proteome</keyword>
<dbReference type="PANTHER" id="PTHR45905:SF2">
    <property type="entry name" value="ADP-RIBOSYLATION FACTOR-BINDING PROTEIN GGA2"/>
    <property type="match status" value="1"/>
</dbReference>
<organism evidence="2 3">
    <name type="scientific">Spermophilus dauricus</name>
    <name type="common">Daurian ground squirrel</name>
    <dbReference type="NCBI Taxonomy" id="99837"/>
    <lineage>
        <taxon>Eukaryota</taxon>
        <taxon>Metazoa</taxon>
        <taxon>Chordata</taxon>
        <taxon>Craniata</taxon>
        <taxon>Vertebrata</taxon>
        <taxon>Euteleostomi</taxon>
        <taxon>Mammalia</taxon>
        <taxon>Eutheria</taxon>
        <taxon>Euarchontoglires</taxon>
        <taxon>Glires</taxon>
        <taxon>Rodentia</taxon>
        <taxon>Sciuromorpha</taxon>
        <taxon>Sciuridae</taxon>
        <taxon>Xerinae</taxon>
        <taxon>Marmotini</taxon>
        <taxon>Spermophilus</taxon>
    </lineage>
</organism>
<dbReference type="GO" id="GO:0031267">
    <property type="term" value="F:small GTPase binding"/>
    <property type="evidence" value="ECO:0007669"/>
    <property type="project" value="InterPro"/>
</dbReference>